<sequence length="173" mass="18133">MNTMDGAIWTCGVLLLAAFAADVRTHKIPNRLTMLAAAAGFIIHGAANGWQGLAFSGLGAGCGFGIMLLLYIMKAVGGGDVKLFAAIGALTGVYLTWQIVIFSILYGGLIAACIMLCGRSGRLRGWWPVLASSWLLRSLAPVQAEAGRQATFPFMWAVLPGALTAYLTVLSPG</sequence>
<keyword evidence="2" id="KW-0472">Membrane</keyword>
<feature type="domain" description="Prepilin type IV endopeptidase peptidase" evidence="3">
    <location>
        <begin position="12"/>
        <end position="111"/>
    </location>
</feature>
<evidence type="ECO:0000313" key="4">
    <source>
        <dbReference type="EMBL" id="MCY9607651.1"/>
    </source>
</evidence>
<dbReference type="Pfam" id="PF01478">
    <property type="entry name" value="Peptidase_A24"/>
    <property type="match status" value="1"/>
</dbReference>
<accession>A0ABT4FXP8</accession>
<feature type="transmembrane region" description="Helical" evidence="2">
    <location>
        <begin position="54"/>
        <end position="73"/>
    </location>
</feature>
<dbReference type="PANTHER" id="PTHR30487">
    <property type="entry name" value="TYPE 4 PREPILIN-LIKE PROTEINS LEADER PEPTIDE-PROCESSING ENZYME"/>
    <property type="match status" value="1"/>
</dbReference>
<feature type="transmembrane region" description="Helical" evidence="2">
    <location>
        <begin position="30"/>
        <end position="47"/>
    </location>
</feature>
<keyword evidence="2" id="KW-1133">Transmembrane helix</keyword>
<name>A0ABT4FXP8_PANTH</name>
<dbReference type="Gene3D" id="1.20.120.1220">
    <property type="match status" value="1"/>
</dbReference>
<dbReference type="GeneID" id="76996585"/>
<dbReference type="EMBL" id="JAMDMM010000021">
    <property type="protein sequence ID" value="MCY9607651.1"/>
    <property type="molecule type" value="Genomic_DNA"/>
</dbReference>
<keyword evidence="5" id="KW-1185">Reference proteome</keyword>
<dbReference type="InterPro" id="IPR000045">
    <property type="entry name" value="Prepilin_IV_endopep_pep"/>
</dbReference>
<evidence type="ECO:0000313" key="5">
    <source>
        <dbReference type="Proteomes" id="UP001209276"/>
    </source>
</evidence>
<dbReference type="RefSeq" id="WP_244194375.1">
    <property type="nucleotide sequence ID" value="NZ_CABMNB010000047.1"/>
</dbReference>
<evidence type="ECO:0000259" key="3">
    <source>
        <dbReference type="Pfam" id="PF01478"/>
    </source>
</evidence>
<gene>
    <name evidence="4" type="ORF">M5W83_10870</name>
</gene>
<comment type="similarity">
    <text evidence="1">Belongs to the peptidase A24 family.</text>
</comment>
<keyword evidence="2" id="KW-0812">Transmembrane</keyword>
<dbReference type="Proteomes" id="UP001209276">
    <property type="component" value="Unassembled WGS sequence"/>
</dbReference>
<reference evidence="4 5" key="1">
    <citation type="submission" date="2022-05" db="EMBL/GenBank/DDBJ databases">
        <title>Genome Sequencing of Bee-Associated Microbes.</title>
        <authorList>
            <person name="Dunlap C."/>
        </authorList>
    </citation>
    <scope>NUCLEOTIDE SEQUENCE [LARGE SCALE GENOMIC DNA]</scope>
    <source>
        <strain evidence="4 5">NRRL B-14613</strain>
    </source>
</reference>
<comment type="caution">
    <text evidence="4">The sequence shown here is derived from an EMBL/GenBank/DDBJ whole genome shotgun (WGS) entry which is preliminary data.</text>
</comment>
<dbReference type="PANTHER" id="PTHR30487:SF0">
    <property type="entry name" value="PREPILIN LEADER PEPTIDASE_N-METHYLTRANSFERASE-RELATED"/>
    <property type="match status" value="1"/>
</dbReference>
<evidence type="ECO:0000256" key="2">
    <source>
        <dbReference type="SAM" id="Phobius"/>
    </source>
</evidence>
<organism evidence="4 5">
    <name type="scientific">Paenibacillus thiaminolyticus</name>
    <name type="common">Bacillus thiaminolyticus</name>
    <dbReference type="NCBI Taxonomy" id="49283"/>
    <lineage>
        <taxon>Bacteria</taxon>
        <taxon>Bacillati</taxon>
        <taxon>Bacillota</taxon>
        <taxon>Bacilli</taxon>
        <taxon>Bacillales</taxon>
        <taxon>Paenibacillaceae</taxon>
        <taxon>Paenibacillus</taxon>
    </lineage>
</organism>
<feature type="transmembrane region" description="Helical" evidence="2">
    <location>
        <begin position="93"/>
        <end position="118"/>
    </location>
</feature>
<evidence type="ECO:0000256" key="1">
    <source>
        <dbReference type="ARBA" id="ARBA00005801"/>
    </source>
</evidence>
<dbReference type="InterPro" id="IPR050882">
    <property type="entry name" value="Prepilin_peptidase/N-MTase"/>
</dbReference>
<protein>
    <submittedName>
        <fullName evidence="4">A24 family peptidase</fullName>
    </submittedName>
</protein>
<proteinExistence type="inferred from homology"/>